<dbReference type="SMART" id="SM00735">
    <property type="entry name" value="ZM"/>
    <property type="match status" value="1"/>
</dbReference>
<dbReference type="Gene3D" id="2.30.42.10">
    <property type="match status" value="1"/>
</dbReference>
<evidence type="ECO:0000313" key="4">
    <source>
        <dbReference type="WBParaSite" id="Pan_g14568.t1"/>
    </source>
</evidence>
<organism evidence="3 4">
    <name type="scientific">Panagrellus redivivus</name>
    <name type="common">Microworm</name>
    <dbReference type="NCBI Taxonomy" id="6233"/>
    <lineage>
        <taxon>Eukaryota</taxon>
        <taxon>Metazoa</taxon>
        <taxon>Ecdysozoa</taxon>
        <taxon>Nematoda</taxon>
        <taxon>Chromadorea</taxon>
        <taxon>Rhabditida</taxon>
        <taxon>Tylenchina</taxon>
        <taxon>Panagrolaimomorpha</taxon>
        <taxon>Panagrolaimoidea</taxon>
        <taxon>Panagrolaimidae</taxon>
        <taxon>Panagrellus</taxon>
    </lineage>
</organism>
<feature type="compositionally biased region" description="Low complexity" evidence="1">
    <location>
        <begin position="318"/>
        <end position="329"/>
    </location>
</feature>
<sequence length="509" mass="55784">MSSCSYRSTKCRRRHRRWIEGVNVKGRFEPIRQAHSRFEFSYRTQSFPFPATMAYETINVRMTRSNPSIHWGVEFRQQGAGLAVAFVEKDSMAEKAGVQTGDTVEAIFGTKPATVAEARSRIQHSNEVSLSLKRFVASLPSLPWSLEENGNQVVVNHFDGLGRVTGTSDKNTSGYQNSFKTTQDLSAPIGGGTQEIRKITNYKRTETREGPEEAFSQPLPVSNTISSQSNSNWDTEEGNVKKHFESNRTYTRTESSNVGPDGRVISSGAPFTAGPPSGISSLGSSASQHKTTQQYGGNTGGSHWTSQGATGFGGWTSNNQQQHQQHHNQFNSNTSAPWSTNGNVHDGHGSAAPWSNSGHQKQHGNVAPPPPPPPADYRRSPVAHQRPHSALSGRGASTTPVNYDGPRARYSRSPRTVRELSPHATIQHLQYNSPLGMYSPEAAAEAYKMQTGQDLQIDGDYPHGNRPAYMDSATRRLIAEQEQGLRHRSPTPQSSCFKRIANAVGTPVN</sequence>
<keyword evidence="3" id="KW-1185">Reference proteome</keyword>
<feature type="compositionally biased region" description="Polar residues" evidence="1">
    <location>
        <begin position="288"/>
        <end position="309"/>
    </location>
</feature>
<dbReference type="InterPro" id="IPR036034">
    <property type="entry name" value="PDZ_sf"/>
</dbReference>
<dbReference type="AlphaFoldDB" id="A0A7E4UZ23"/>
<evidence type="ECO:0000259" key="2">
    <source>
        <dbReference type="SMART" id="SM00735"/>
    </source>
</evidence>
<dbReference type="InterPro" id="IPR006643">
    <property type="entry name" value="Zasp-like_motif"/>
</dbReference>
<reference evidence="3" key="1">
    <citation type="journal article" date="2013" name="Genetics">
        <title>The draft genome and transcriptome of Panagrellus redivivus are shaped by the harsh demands of a free-living lifestyle.</title>
        <authorList>
            <person name="Srinivasan J."/>
            <person name="Dillman A.R."/>
            <person name="Macchietto M.G."/>
            <person name="Heikkinen L."/>
            <person name="Lakso M."/>
            <person name="Fracchia K.M."/>
            <person name="Antoshechkin I."/>
            <person name="Mortazavi A."/>
            <person name="Wong G."/>
            <person name="Sternberg P.W."/>
        </authorList>
    </citation>
    <scope>NUCLEOTIDE SEQUENCE [LARGE SCALE GENOMIC DNA]</scope>
    <source>
        <strain evidence="3">MT8872</strain>
    </source>
</reference>
<dbReference type="SUPFAM" id="SSF50156">
    <property type="entry name" value="PDZ domain-like"/>
    <property type="match status" value="1"/>
</dbReference>
<evidence type="ECO:0000313" key="3">
    <source>
        <dbReference type="Proteomes" id="UP000492821"/>
    </source>
</evidence>
<feature type="region of interest" description="Disordered" evidence="1">
    <location>
        <begin position="204"/>
        <end position="419"/>
    </location>
</feature>
<feature type="compositionally biased region" description="Polar residues" evidence="1">
    <location>
        <begin position="330"/>
        <end position="343"/>
    </location>
</feature>
<feature type="domain" description="Zasp-like motif" evidence="2">
    <location>
        <begin position="425"/>
        <end position="450"/>
    </location>
</feature>
<reference evidence="4" key="2">
    <citation type="submission" date="2020-10" db="UniProtKB">
        <authorList>
            <consortium name="WormBaseParasite"/>
        </authorList>
    </citation>
    <scope>IDENTIFICATION</scope>
</reference>
<name>A0A7E4UZ23_PANRE</name>
<feature type="compositionally biased region" description="Polar residues" evidence="1">
    <location>
        <begin position="247"/>
        <end position="258"/>
    </location>
</feature>
<feature type="compositionally biased region" description="Low complexity" evidence="1">
    <location>
        <begin position="274"/>
        <end position="287"/>
    </location>
</feature>
<feature type="region of interest" description="Disordered" evidence="1">
    <location>
        <begin position="172"/>
        <end position="191"/>
    </location>
</feature>
<feature type="compositionally biased region" description="Polar residues" evidence="1">
    <location>
        <begin position="172"/>
        <end position="185"/>
    </location>
</feature>
<feature type="compositionally biased region" description="Polar residues" evidence="1">
    <location>
        <begin position="219"/>
        <end position="233"/>
    </location>
</feature>
<dbReference type="WBParaSite" id="Pan_g14568.t1">
    <property type="protein sequence ID" value="Pan_g14568.t1"/>
    <property type="gene ID" value="Pan_g14568"/>
</dbReference>
<protein>
    <submittedName>
        <fullName evidence="4">ZM domain-containing protein</fullName>
    </submittedName>
</protein>
<dbReference type="Proteomes" id="UP000492821">
    <property type="component" value="Unassembled WGS sequence"/>
</dbReference>
<proteinExistence type="predicted"/>
<evidence type="ECO:0000256" key="1">
    <source>
        <dbReference type="SAM" id="MobiDB-lite"/>
    </source>
</evidence>
<accession>A0A7E4UZ23</accession>